<dbReference type="CDD" id="cd05233">
    <property type="entry name" value="SDR_c"/>
    <property type="match status" value="1"/>
</dbReference>
<dbReference type="AlphaFoldDB" id="U5QN54"/>
<dbReference type="OrthoDB" id="9775296at2"/>
<proteinExistence type="inferred from homology"/>
<accession>U5QN54</accession>
<keyword evidence="3" id="KW-0732">Signal</keyword>
<dbReference type="InterPro" id="IPR002347">
    <property type="entry name" value="SDR_fam"/>
</dbReference>
<feature type="chain" id="PRO_5004663857" evidence="3">
    <location>
        <begin position="33"/>
        <end position="298"/>
    </location>
</feature>
<protein>
    <submittedName>
        <fullName evidence="4">Short-chain dehydrogenase/reductase SDR</fullName>
    </submittedName>
</protein>
<evidence type="ECO:0000256" key="2">
    <source>
        <dbReference type="ARBA" id="ARBA00023002"/>
    </source>
</evidence>
<dbReference type="InterPro" id="IPR036291">
    <property type="entry name" value="NAD(P)-bd_dom_sf"/>
</dbReference>
<organism evidence="4 5">
    <name type="scientific">Gloeobacter kilaueensis (strain ATCC BAA-2537 / CCAP 1431/1 / ULC 316 / JS1)</name>
    <dbReference type="NCBI Taxonomy" id="1183438"/>
    <lineage>
        <taxon>Bacteria</taxon>
        <taxon>Bacillati</taxon>
        <taxon>Cyanobacteriota</taxon>
        <taxon>Cyanophyceae</taxon>
        <taxon>Gloeobacterales</taxon>
        <taxon>Gloeobacteraceae</taxon>
        <taxon>Gloeobacter</taxon>
    </lineage>
</organism>
<feature type="signal peptide" evidence="3">
    <location>
        <begin position="1"/>
        <end position="32"/>
    </location>
</feature>
<dbReference type="eggNOG" id="COG4221">
    <property type="taxonomic scope" value="Bacteria"/>
</dbReference>
<dbReference type="PANTHER" id="PTHR24321:SF11">
    <property type="entry name" value="BLR0893 PROTEIN"/>
    <property type="match status" value="1"/>
</dbReference>
<evidence type="ECO:0000313" key="4">
    <source>
        <dbReference type="EMBL" id="AGY60341.1"/>
    </source>
</evidence>
<dbReference type="GO" id="GO:0016491">
    <property type="term" value="F:oxidoreductase activity"/>
    <property type="evidence" value="ECO:0007669"/>
    <property type="project" value="UniProtKB-KW"/>
</dbReference>
<gene>
    <name evidence="4" type="ORF">GKIL_4095</name>
</gene>
<evidence type="ECO:0000256" key="1">
    <source>
        <dbReference type="ARBA" id="ARBA00006484"/>
    </source>
</evidence>
<name>U5QN54_GLOK1</name>
<dbReference type="Gene3D" id="3.40.50.720">
    <property type="entry name" value="NAD(P)-binding Rossmann-like Domain"/>
    <property type="match status" value="1"/>
</dbReference>
<dbReference type="PRINTS" id="PR00081">
    <property type="entry name" value="GDHRDH"/>
</dbReference>
<sequence length="298" mass="31653">MEEKDERTILTRRKTIATAAGLVGAIPVAALANTQFPPQPKTGRADPQGRFAGKVVLVTGATSGIGEATARAFALEGAKVYFCGRRQELGRNVESAVRALGGEATYQRADVREADQIKAFVDNCVSRYGRLDVAFNNAGTVGEVNPFLETALDDWHNVLTTNATGVFLSMKNEIPYMLKQGGGVIINTASVSSYRGFLNIAPYGASKHAILSLTKTAALAFAAKNIRISSIAPGGVDTAMLRYARERQGIRPEQGAMGIPIHRTNTVEEIARAVLFLSSDDATSFAGSNVDVTGGMLD</sequence>
<dbReference type="PRINTS" id="PR00080">
    <property type="entry name" value="SDRFAMILY"/>
</dbReference>
<dbReference type="PANTHER" id="PTHR24321">
    <property type="entry name" value="DEHYDROGENASES, SHORT CHAIN"/>
    <property type="match status" value="1"/>
</dbReference>
<dbReference type="FunFam" id="3.40.50.720:FF:000084">
    <property type="entry name" value="Short-chain dehydrogenase reductase"/>
    <property type="match status" value="1"/>
</dbReference>
<comment type="similarity">
    <text evidence="1">Belongs to the short-chain dehydrogenases/reductases (SDR) family.</text>
</comment>
<keyword evidence="5" id="KW-1185">Reference proteome</keyword>
<dbReference type="SUPFAM" id="SSF51735">
    <property type="entry name" value="NAD(P)-binding Rossmann-fold domains"/>
    <property type="match status" value="1"/>
</dbReference>
<dbReference type="EMBL" id="CP003587">
    <property type="protein sequence ID" value="AGY60341.1"/>
    <property type="molecule type" value="Genomic_DNA"/>
</dbReference>
<dbReference type="PROSITE" id="PS00061">
    <property type="entry name" value="ADH_SHORT"/>
    <property type="match status" value="1"/>
</dbReference>
<evidence type="ECO:0000313" key="5">
    <source>
        <dbReference type="Proteomes" id="UP000017396"/>
    </source>
</evidence>
<evidence type="ECO:0000256" key="3">
    <source>
        <dbReference type="SAM" id="SignalP"/>
    </source>
</evidence>
<keyword evidence="2" id="KW-0560">Oxidoreductase</keyword>
<reference evidence="4 5" key="1">
    <citation type="journal article" date="2013" name="PLoS ONE">
        <title>Cultivation and Complete Genome Sequencing of Gloeobacter kilaueensis sp. nov., from a Lava Cave in Kilauea Caldera, Hawai'i.</title>
        <authorList>
            <person name="Saw J.H."/>
            <person name="Schatz M."/>
            <person name="Brown M.V."/>
            <person name="Kunkel D.D."/>
            <person name="Foster J.S."/>
            <person name="Shick H."/>
            <person name="Christensen S."/>
            <person name="Hou S."/>
            <person name="Wan X."/>
            <person name="Donachie S.P."/>
        </authorList>
    </citation>
    <scope>NUCLEOTIDE SEQUENCE [LARGE SCALE GENOMIC DNA]</scope>
    <source>
        <strain evidence="5">JS</strain>
    </source>
</reference>
<dbReference type="HOGENOM" id="CLU_010194_1_0_3"/>
<dbReference type="KEGG" id="glj:GKIL_4095"/>
<dbReference type="STRING" id="1183438.GKIL_4095"/>
<dbReference type="Proteomes" id="UP000017396">
    <property type="component" value="Chromosome"/>
</dbReference>
<dbReference type="InterPro" id="IPR020904">
    <property type="entry name" value="Sc_DH/Rdtase_CS"/>
</dbReference>
<dbReference type="Pfam" id="PF13561">
    <property type="entry name" value="adh_short_C2"/>
    <property type="match status" value="1"/>
</dbReference>
<dbReference type="RefSeq" id="WP_023175682.1">
    <property type="nucleotide sequence ID" value="NC_022600.1"/>
</dbReference>